<reference evidence="12" key="2">
    <citation type="submission" date="2015-08" db="UniProtKB">
        <authorList>
            <consortium name="WormBaseParasite"/>
        </authorList>
    </citation>
    <scope>IDENTIFICATION</scope>
</reference>
<evidence type="ECO:0000256" key="3">
    <source>
        <dbReference type="ARBA" id="ARBA00022989"/>
    </source>
</evidence>
<keyword evidence="6 8" id="KW-0675">Receptor</keyword>
<feature type="domain" description="G-protein coupled receptors family 1 profile" evidence="10">
    <location>
        <begin position="26"/>
        <end position="287"/>
    </location>
</feature>
<dbReference type="Proteomes" id="UP000035680">
    <property type="component" value="Unassembled WGS sequence"/>
</dbReference>
<feature type="transmembrane region" description="Helical" evidence="9">
    <location>
        <begin position="6"/>
        <end position="36"/>
    </location>
</feature>
<comment type="similarity">
    <text evidence="8">Belongs to the G-protein coupled receptor 1 family.</text>
</comment>
<dbReference type="GO" id="GO:0004930">
    <property type="term" value="F:G protein-coupled receptor activity"/>
    <property type="evidence" value="ECO:0007669"/>
    <property type="project" value="UniProtKB-KW"/>
</dbReference>
<dbReference type="CDD" id="cd00637">
    <property type="entry name" value="7tm_classA_rhodopsin-like"/>
    <property type="match status" value="1"/>
</dbReference>
<evidence type="ECO:0000256" key="5">
    <source>
        <dbReference type="ARBA" id="ARBA00023136"/>
    </source>
</evidence>
<evidence type="ECO:0000256" key="8">
    <source>
        <dbReference type="RuleBase" id="RU000688"/>
    </source>
</evidence>
<name>A0A0K0G441_STRVS</name>
<evidence type="ECO:0000256" key="6">
    <source>
        <dbReference type="ARBA" id="ARBA00023170"/>
    </source>
</evidence>
<keyword evidence="4 8" id="KW-0297">G-protein coupled receptor</keyword>
<dbReference type="AlphaFoldDB" id="A0A0K0G441"/>
<keyword evidence="7 8" id="KW-0807">Transducer</keyword>
<dbReference type="SMART" id="SM01381">
    <property type="entry name" value="7TM_GPCR_Srsx"/>
    <property type="match status" value="1"/>
</dbReference>
<protein>
    <submittedName>
        <fullName evidence="12">Neuropeptide receptor 15 (inferred by orthology to a C. elegans protein)</fullName>
    </submittedName>
</protein>
<sequence length="387" mass="44898">MHVFSIPWWIFFGTLFSGLTIIGLLGNVIVIFIIGFDKSMRKSCMNILLLNLAVADTLNLTVSTVEWIHLILKGYQEFLFPPIFCPISRYLECAFLYSSIVTQLIVCVERFIAIIYPIHARRLCTTRNIIKFLFSMWIFVFITASPYLFVNALSPTKKICFTSGLREKWFIAFKWVEFSSLYLFPAIIFLILYSKVAKSLWKNNSQLYEGSRTSSIKHGINDTLKMRRNVVKMLVACVIVYFICYSPIQGLFIAKYLLNITLVPPYEFVLLMNALAMTCSACNPLLYTLFSKKFRKRISEFLTCNSCNGRYKFKRLKRNKNEVNAKSKETNRPSITQIESSLNVDDSSRNSLRSKKKLPKRTRTDYFSIKNSIKYRKHSMSLSLFGK</sequence>
<feature type="transmembrane region" description="Helical" evidence="9">
    <location>
        <begin position="230"/>
        <end position="248"/>
    </location>
</feature>
<evidence type="ECO:0000256" key="7">
    <source>
        <dbReference type="ARBA" id="ARBA00023224"/>
    </source>
</evidence>
<dbReference type="Gene3D" id="1.20.1070.10">
    <property type="entry name" value="Rhodopsin 7-helix transmembrane proteins"/>
    <property type="match status" value="1"/>
</dbReference>
<keyword evidence="5 9" id="KW-0472">Membrane</keyword>
<dbReference type="InterPro" id="IPR000276">
    <property type="entry name" value="GPCR_Rhodpsn"/>
</dbReference>
<evidence type="ECO:0000313" key="12">
    <source>
        <dbReference type="WBParaSite" id="SVE_1950100.1"/>
    </source>
</evidence>
<dbReference type="PANTHER" id="PTHR24243">
    <property type="entry name" value="G-PROTEIN COUPLED RECEPTOR"/>
    <property type="match status" value="1"/>
</dbReference>
<accession>A0A0K0G441</accession>
<reference evidence="11" key="1">
    <citation type="submission" date="2014-07" db="EMBL/GenBank/DDBJ databases">
        <authorList>
            <person name="Martin A.A"/>
            <person name="De Silva N."/>
        </authorList>
    </citation>
    <scope>NUCLEOTIDE SEQUENCE</scope>
</reference>
<dbReference type="PROSITE" id="PS00237">
    <property type="entry name" value="G_PROTEIN_RECEP_F1_1"/>
    <property type="match status" value="1"/>
</dbReference>
<evidence type="ECO:0000256" key="4">
    <source>
        <dbReference type="ARBA" id="ARBA00023040"/>
    </source>
</evidence>
<evidence type="ECO:0000256" key="9">
    <source>
        <dbReference type="SAM" id="Phobius"/>
    </source>
</evidence>
<evidence type="ECO:0000259" key="10">
    <source>
        <dbReference type="PROSITE" id="PS50262"/>
    </source>
</evidence>
<feature type="transmembrane region" description="Helical" evidence="9">
    <location>
        <begin position="48"/>
        <end position="72"/>
    </location>
</feature>
<dbReference type="STRING" id="75913.A0A0K0G441"/>
<feature type="transmembrane region" description="Helical" evidence="9">
    <location>
        <begin position="268"/>
        <end position="290"/>
    </location>
</feature>
<evidence type="ECO:0000313" key="11">
    <source>
        <dbReference type="Proteomes" id="UP000035680"/>
    </source>
</evidence>
<keyword evidence="2 8" id="KW-0812">Transmembrane</keyword>
<feature type="transmembrane region" description="Helical" evidence="9">
    <location>
        <begin position="94"/>
        <end position="116"/>
    </location>
</feature>
<dbReference type="PRINTS" id="PR00237">
    <property type="entry name" value="GPCRRHODOPSN"/>
</dbReference>
<dbReference type="PROSITE" id="PS50262">
    <property type="entry name" value="G_PROTEIN_RECEP_F1_2"/>
    <property type="match status" value="1"/>
</dbReference>
<comment type="subcellular location">
    <subcellularLocation>
        <location evidence="1">Membrane</location>
        <topology evidence="1">Multi-pass membrane protein</topology>
    </subcellularLocation>
</comment>
<dbReference type="WBParaSite" id="SVE_1950100.1">
    <property type="protein sequence ID" value="SVE_1950100.1"/>
    <property type="gene ID" value="SVE_1950100"/>
</dbReference>
<dbReference type="GO" id="GO:0005886">
    <property type="term" value="C:plasma membrane"/>
    <property type="evidence" value="ECO:0007669"/>
    <property type="project" value="TreeGrafter"/>
</dbReference>
<organism evidence="11 12">
    <name type="scientific">Strongyloides venezuelensis</name>
    <name type="common">Threadworm</name>
    <dbReference type="NCBI Taxonomy" id="75913"/>
    <lineage>
        <taxon>Eukaryota</taxon>
        <taxon>Metazoa</taxon>
        <taxon>Ecdysozoa</taxon>
        <taxon>Nematoda</taxon>
        <taxon>Chromadorea</taxon>
        <taxon>Rhabditida</taxon>
        <taxon>Tylenchina</taxon>
        <taxon>Panagrolaimomorpha</taxon>
        <taxon>Strongyloidoidea</taxon>
        <taxon>Strongyloididae</taxon>
        <taxon>Strongyloides</taxon>
    </lineage>
</organism>
<dbReference type="Pfam" id="PF00001">
    <property type="entry name" value="7tm_1"/>
    <property type="match status" value="1"/>
</dbReference>
<proteinExistence type="inferred from homology"/>
<evidence type="ECO:0000256" key="1">
    <source>
        <dbReference type="ARBA" id="ARBA00004141"/>
    </source>
</evidence>
<feature type="transmembrane region" description="Helical" evidence="9">
    <location>
        <begin position="169"/>
        <end position="193"/>
    </location>
</feature>
<keyword evidence="3 9" id="KW-1133">Transmembrane helix</keyword>
<keyword evidence="11" id="KW-1185">Reference proteome</keyword>
<dbReference type="PANTHER" id="PTHR24243:SF224">
    <property type="entry name" value="G-PROTEIN COUPLED RECEPTOR 19-RELATED"/>
    <property type="match status" value="1"/>
</dbReference>
<dbReference type="SUPFAM" id="SSF81321">
    <property type="entry name" value="Family A G protein-coupled receptor-like"/>
    <property type="match status" value="1"/>
</dbReference>
<evidence type="ECO:0000256" key="2">
    <source>
        <dbReference type="ARBA" id="ARBA00022692"/>
    </source>
</evidence>
<dbReference type="InterPro" id="IPR017452">
    <property type="entry name" value="GPCR_Rhodpsn_7TM"/>
</dbReference>
<feature type="transmembrane region" description="Helical" evidence="9">
    <location>
        <begin position="128"/>
        <end position="149"/>
    </location>
</feature>